<dbReference type="RefSeq" id="WP_185037223.1">
    <property type="nucleotide sequence ID" value="NZ_BAABFG010000005.1"/>
</dbReference>
<dbReference type="Proteomes" id="UP000546162">
    <property type="component" value="Unassembled WGS sequence"/>
</dbReference>
<name>A0A7W7GR26_9ACTN</name>
<gene>
    <name evidence="1" type="ORF">BJY16_000166</name>
</gene>
<dbReference type="EMBL" id="JACHNB010000001">
    <property type="protein sequence ID" value="MBB4736707.1"/>
    <property type="molecule type" value="Genomic_DNA"/>
</dbReference>
<protein>
    <submittedName>
        <fullName evidence="1">Uncharacterized protein</fullName>
    </submittedName>
</protein>
<evidence type="ECO:0000313" key="1">
    <source>
        <dbReference type="EMBL" id="MBB4736707.1"/>
    </source>
</evidence>
<organism evidence="1 2">
    <name type="scientific">Actinoplanes octamycinicus</name>
    <dbReference type="NCBI Taxonomy" id="135948"/>
    <lineage>
        <taxon>Bacteria</taxon>
        <taxon>Bacillati</taxon>
        <taxon>Actinomycetota</taxon>
        <taxon>Actinomycetes</taxon>
        <taxon>Micromonosporales</taxon>
        <taxon>Micromonosporaceae</taxon>
        <taxon>Actinoplanes</taxon>
    </lineage>
</organism>
<accession>A0A7W7GR26</accession>
<proteinExistence type="predicted"/>
<evidence type="ECO:0000313" key="2">
    <source>
        <dbReference type="Proteomes" id="UP000546162"/>
    </source>
</evidence>
<reference evidence="1 2" key="1">
    <citation type="submission" date="2020-08" db="EMBL/GenBank/DDBJ databases">
        <title>Sequencing the genomes of 1000 actinobacteria strains.</title>
        <authorList>
            <person name="Klenk H.-P."/>
        </authorList>
    </citation>
    <scope>NUCLEOTIDE SEQUENCE [LARGE SCALE GENOMIC DNA]</scope>
    <source>
        <strain evidence="1 2">DSM 45809</strain>
    </source>
</reference>
<sequence length="106" mass="11606">MAGLLVLGPGADWVVSGGLFDWVLEFLRARISAPEAKAHLREIVDNNLGSFWLAELSPAARDEAMELLRHELVEAGRQELPDGDGKADVIRRLQELADLAGSSRRC</sequence>
<comment type="caution">
    <text evidence="1">The sequence shown here is derived from an EMBL/GenBank/DDBJ whole genome shotgun (WGS) entry which is preliminary data.</text>
</comment>
<keyword evidence="2" id="KW-1185">Reference proteome</keyword>
<dbReference type="AlphaFoldDB" id="A0A7W7GR26"/>